<dbReference type="Gene3D" id="3.30.1330.10">
    <property type="entry name" value="PurM-like, N-terminal domain"/>
    <property type="match status" value="1"/>
</dbReference>
<dbReference type="AlphaFoldDB" id="A0A1T4VXX0"/>
<evidence type="ECO:0000259" key="1">
    <source>
        <dbReference type="Pfam" id="PF02769"/>
    </source>
</evidence>
<feature type="domain" description="PurM-like C-terminal" evidence="1">
    <location>
        <begin position="247"/>
        <end position="334"/>
    </location>
</feature>
<dbReference type="PANTHER" id="PTHR30303">
    <property type="entry name" value="HYDROGENASE ISOENZYMES FORMATION PROTEIN HYPE"/>
    <property type="match status" value="1"/>
</dbReference>
<gene>
    <name evidence="2" type="ORF">SAMN02745111_01932</name>
</gene>
<dbReference type="InterPro" id="IPR036921">
    <property type="entry name" value="PurM-like_N_sf"/>
</dbReference>
<dbReference type="PANTHER" id="PTHR30303:SF4">
    <property type="entry name" value="HYDROGENASE EXPRESSION_FORMATION PROTEIN HYPE"/>
    <property type="match status" value="1"/>
</dbReference>
<dbReference type="EMBL" id="FUXZ01000012">
    <property type="protein sequence ID" value="SKA69852.1"/>
    <property type="molecule type" value="Genomic_DNA"/>
</dbReference>
<proteinExistence type="predicted"/>
<name>A0A1T4VXX0_9FIRM</name>
<dbReference type="Gene3D" id="3.90.650.10">
    <property type="entry name" value="PurM-like C-terminal domain"/>
    <property type="match status" value="1"/>
</dbReference>
<keyword evidence="3" id="KW-1185">Reference proteome</keyword>
<protein>
    <submittedName>
        <fullName evidence="2">Hydrogenase maturation factor</fullName>
    </submittedName>
</protein>
<dbReference type="STRING" id="39495.SAMN02745111_01932"/>
<accession>A0A1T4VXX0</accession>
<reference evidence="2 3" key="1">
    <citation type="submission" date="2017-02" db="EMBL/GenBank/DDBJ databases">
        <authorList>
            <person name="Peterson S.W."/>
        </authorList>
    </citation>
    <scope>NUCLEOTIDE SEQUENCE [LARGE SCALE GENOMIC DNA]</scope>
    <source>
        <strain evidence="2 3">ATCC 35992</strain>
    </source>
</reference>
<dbReference type="InterPro" id="IPR010918">
    <property type="entry name" value="PurM-like_C_dom"/>
</dbReference>
<organism evidence="2 3">
    <name type="scientific">Eubacterium uniforme</name>
    <dbReference type="NCBI Taxonomy" id="39495"/>
    <lineage>
        <taxon>Bacteria</taxon>
        <taxon>Bacillati</taxon>
        <taxon>Bacillota</taxon>
        <taxon>Clostridia</taxon>
        <taxon>Eubacteriales</taxon>
        <taxon>Eubacteriaceae</taxon>
        <taxon>Eubacterium</taxon>
    </lineage>
</organism>
<sequence>MNINSLGKVKESIINRSILKNMDVIGTSATKIAEGVDEIEYAYAKAVNSAWVSLCRKPNKVSVAITLPREYDEEKLKDIARLCDRLAKENDLQISGGSTIVSNKVTDVIVSFTVFYDEALKNQSDDFADNVDAGRANDLKTILLKKKKEVKSRIDSEDIYILMTAYTGIEGTAYLYDNYKAKIHEVLGNSLDTSYEKFKSWMNVRDHVETIVEVLKSEIKAKNDIKNENFNDNRINNRINLFYIDNLGTGGIYEGLSNLASSLNCGFEVDLKKIPIRQETVEACNIMDVNPYMMRSAGSVVFATSNPDEYISRLEDKGIPVSIIGKLSKNNDKIIMIDDEKKYVEPFKGDVLKNIH</sequence>
<evidence type="ECO:0000313" key="2">
    <source>
        <dbReference type="EMBL" id="SKA69852.1"/>
    </source>
</evidence>
<evidence type="ECO:0000313" key="3">
    <source>
        <dbReference type="Proteomes" id="UP000190814"/>
    </source>
</evidence>
<dbReference type="OrthoDB" id="153904at2"/>
<dbReference type="InterPro" id="IPR036676">
    <property type="entry name" value="PurM-like_C_sf"/>
</dbReference>
<dbReference type="SUPFAM" id="SSF56042">
    <property type="entry name" value="PurM C-terminal domain-like"/>
    <property type="match status" value="1"/>
</dbReference>
<dbReference type="Proteomes" id="UP000190814">
    <property type="component" value="Unassembled WGS sequence"/>
</dbReference>
<dbReference type="RefSeq" id="WP_078766773.1">
    <property type="nucleotide sequence ID" value="NZ_FUXZ01000012.1"/>
</dbReference>
<dbReference type="Pfam" id="PF02769">
    <property type="entry name" value="AIRS_C"/>
    <property type="match status" value="1"/>
</dbReference>
<dbReference type="InterPro" id="IPR011854">
    <property type="entry name" value="HypE"/>
</dbReference>
<dbReference type="GO" id="GO:0051604">
    <property type="term" value="P:protein maturation"/>
    <property type="evidence" value="ECO:0007669"/>
    <property type="project" value="TreeGrafter"/>
</dbReference>